<dbReference type="Proteomes" id="UP000016638">
    <property type="component" value="Unassembled WGS sequence"/>
</dbReference>
<evidence type="ECO:0000256" key="8">
    <source>
        <dbReference type="PROSITE-ProRule" id="PRU00520"/>
    </source>
</evidence>
<dbReference type="InterPro" id="IPR017945">
    <property type="entry name" value="DHBP_synth_RibB-like_a/b_dom"/>
</dbReference>
<evidence type="ECO:0000259" key="10">
    <source>
        <dbReference type="PROSITE" id="PS51163"/>
    </source>
</evidence>
<comment type="catalytic activity">
    <reaction evidence="7">
        <text>C-terminal L-cysteinyl-[HypE protein] + carbamoyl phosphate + ATP + H2O = C-terminal S-carboxamide-L-cysteinyl-[HypE protein] + AMP + phosphate + diphosphate + H(+)</text>
        <dbReference type="Rhea" id="RHEA:55636"/>
        <dbReference type="Rhea" id="RHEA-COMP:14247"/>
        <dbReference type="Rhea" id="RHEA-COMP:14392"/>
        <dbReference type="ChEBI" id="CHEBI:15377"/>
        <dbReference type="ChEBI" id="CHEBI:15378"/>
        <dbReference type="ChEBI" id="CHEBI:30616"/>
        <dbReference type="ChEBI" id="CHEBI:33019"/>
        <dbReference type="ChEBI" id="CHEBI:43474"/>
        <dbReference type="ChEBI" id="CHEBI:58228"/>
        <dbReference type="ChEBI" id="CHEBI:76913"/>
        <dbReference type="ChEBI" id="CHEBI:139126"/>
        <dbReference type="ChEBI" id="CHEBI:456215"/>
    </reaction>
</comment>
<evidence type="ECO:0000256" key="1">
    <source>
        <dbReference type="ARBA" id="ARBA00004711"/>
    </source>
</evidence>
<dbReference type="Pfam" id="PF01300">
    <property type="entry name" value="Sua5_yciO_yrdC"/>
    <property type="match status" value="1"/>
</dbReference>
<dbReference type="UniPathway" id="UPA00335"/>
<dbReference type="eggNOG" id="COG0068">
    <property type="taxonomic scope" value="Bacteria"/>
</dbReference>
<evidence type="ECO:0000256" key="6">
    <source>
        <dbReference type="ARBA" id="ARBA00022833"/>
    </source>
</evidence>
<dbReference type="GO" id="GO:0016743">
    <property type="term" value="F:carboxyl- or carbamoyltransferase activity"/>
    <property type="evidence" value="ECO:0007669"/>
    <property type="project" value="InterPro"/>
</dbReference>
<comment type="pathway">
    <text evidence="1">Protein modification; [NiFe] hydrogenase maturation.</text>
</comment>
<dbReference type="InterPro" id="IPR036046">
    <property type="entry name" value="Acylphosphatase-like_dom_sf"/>
</dbReference>
<feature type="domain" description="Acylphosphatase-like" evidence="9">
    <location>
        <begin position="24"/>
        <end position="113"/>
    </location>
</feature>
<dbReference type="InterPro" id="IPR055128">
    <property type="entry name" value="HypF_C_2"/>
</dbReference>
<evidence type="ECO:0000259" key="9">
    <source>
        <dbReference type="PROSITE" id="PS51160"/>
    </source>
</evidence>
<keyword evidence="3" id="KW-0436">Ligase</keyword>
<keyword evidence="11" id="KW-0808">Transferase</keyword>
<keyword evidence="4" id="KW-0479">Metal-binding</keyword>
<evidence type="ECO:0000256" key="2">
    <source>
        <dbReference type="ARBA" id="ARBA00008097"/>
    </source>
</evidence>
<organism evidence="11 12">
    <name type="scientific">Olsenella profusa F0195</name>
    <dbReference type="NCBI Taxonomy" id="1125712"/>
    <lineage>
        <taxon>Bacteria</taxon>
        <taxon>Bacillati</taxon>
        <taxon>Actinomycetota</taxon>
        <taxon>Coriobacteriia</taxon>
        <taxon>Coriobacteriales</taxon>
        <taxon>Atopobiaceae</taxon>
        <taxon>Olsenella</taxon>
    </lineage>
</organism>
<keyword evidence="6" id="KW-0862">Zinc</keyword>
<evidence type="ECO:0000256" key="3">
    <source>
        <dbReference type="ARBA" id="ARBA00022598"/>
    </source>
</evidence>
<keyword evidence="8" id="KW-0378">Hydrolase</keyword>
<dbReference type="GO" id="GO:0008270">
    <property type="term" value="F:zinc ion binding"/>
    <property type="evidence" value="ECO:0007669"/>
    <property type="project" value="UniProtKB-KW"/>
</dbReference>
<comment type="caution">
    <text evidence="11">The sequence shown here is derived from an EMBL/GenBank/DDBJ whole genome shotgun (WGS) entry which is preliminary data.</text>
</comment>
<dbReference type="EMBL" id="AWEZ01000067">
    <property type="protein sequence ID" value="ERL06364.1"/>
    <property type="molecule type" value="Genomic_DNA"/>
</dbReference>
<comment type="similarity">
    <text evidence="2">Belongs to the carbamoyltransferase HypF family.</text>
</comment>
<dbReference type="PIRSF" id="PIRSF006256">
    <property type="entry name" value="CMPcnvr_hdrg_mat"/>
    <property type="match status" value="1"/>
</dbReference>
<dbReference type="STRING" id="1125712.HMPREF1316_1247"/>
<name>U2SZZ0_9ACTN</name>
<dbReference type="InterPro" id="IPR006070">
    <property type="entry name" value="Sua5-like_dom"/>
</dbReference>
<dbReference type="PATRIC" id="fig|1125712.3.peg.2243"/>
<evidence type="ECO:0000313" key="11">
    <source>
        <dbReference type="EMBL" id="ERL06364.1"/>
    </source>
</evidence>
<dbReference type="Pfam" id="PF07503">
    <property type="entry name" value="zf-HYPF"/>
    <property type="match status" value="2"/>
</dbReference>
<sequence length="851" mass="90507">MAAMTTHAATPHETGTSAHEALVTRLVRCFGIVQGVGFRPTVARHAVGAGVCGTVCNKGPYVEIIAQGSPERVARFTDLVRRHPPRRADVIKVDEWDVPAGTARRYDTFSIVGSERARGAIFVSPDIAICDDCARELFDPTNRRYLHPFINCTCCGPRLTILDALPYDRERTSMAAFPLCPDCAREYLDPSSRRYDAQPVCCNDCGPEEYLLGRDERGHAAISAARRALAAGGIVAVKGVGGFHLCCDATNERAVSLLRRRKRRPRKPLAVMMGSEGVVHRECTLSAAQEEVLRGHQRPIVLLRRRAGGLLAPSVAPGNPSVGVMLPYAPIQLLLFRYDDDVQVPDCLVMTSGNVSGAPICRDEGDARDELAGLADLILSHDRPIRTRADDSVMDLFEGEPYMIRRSRGYAPLPVVLSQRLARGVEDVCVLAVGGELKNTFCIGRGDLFYPSAHVGDLSDLRTVRALEESVRRMETLLEAHPQAIACDLHPSYNATAIAERLAAAAGVPVVRVQHHFAHIASCLAENDWTGPAVGVAFDGTGLGTDGTIWGGEIMLADYHGFERRASIRPFVQVGGDRSPLEGWRVAVSMLQGLTHDVGRTLEFAARLGLCDERSARAQVMMVERRINAVTSTSAGRLFDAASAILGIRRSSTYEGEASCMLEYAARRWAEGRGATFLAAGEAAGDGVPLPLPDVPGLAETGLVEAMPPHAGAAPSLVLGTEGLVRWLVGGRLAGRPVEGLAYGFHAALAHMVATACRAIAREAGVTAVALTGGCYQNRLLLGLTKRALMGAGLSVLTHGLIPPNDGGLALGQAVVAAQAVADGDVDGVALTGIDPGGAAPPSRKGETTCA</sequence>
<dbReference type="GO" id="GO:0051604">
    <property type="term" value="P:protein maturation"/>
    <property type="evidence" value="ECO:0007669"/>
    <property type="project" value="TreeGrafter"/>
</dbReference>
<protein>
    <recommendedName>
        <fullName evidence="8">acylphosphatase</fullName>
        <ecNumber evidence="8">3.6.1.7</ecNumber>
    </recommendedName>
</protein>
<keyword evidence="12" id="KW-1185">Reference proteome</keyword>
<proteinExistence type="inferred from homology"/>
<feature type="active site" evidence="8">
    <location>
        <position position="39"/>
    </location>
</feature>
<accession>U2SZZ0</accession>
<keyword evidence="5" id="KW-0863">Zinc-finger</keyword>
<dbReference type="PROSITE" id="PS51160">
    <property type="entry name" value="ACYLPHOSPHATASE_3"/>
    <property type="match status" value="1"/>
</dbReference>
<dbReference type="InterPro" id="IPR011125">
    <property type="entry name" value="Znf_HypF"/>
</dbReference>
<evidence type="ECO:0000313" key="12">
    <source>
        <dbReference type="Proteomes" id="UP000016638"/>
    </source>
</evidence>
<dbReference type="PANTHER" id="PTHR42959:SF1">
    <property type="entry name" value="CARBAMOYLTRANSFERASE HYPF"/>
    <property type="match status" value="1"/>
</dbReference>
<dbReference type="Gene3D" id="3.30.420.360">
    <property type="match status" value="1"/>
</dbReference>
<dbReference type="Gene3D" id="3.30.110.120">
    <property type="match status" value="1"/>
</dbReference>
<dbReference type="PANTHER" id="PTHR42959">
    <property type="entry name" value="CARBAMOYLTRANSFERASE"/>
    <property type="match status" value="1"/>
</dbReference>
<dbReference type="InterPro" id="IPR051060">
    <property type="entry name" value="Carbamoyltrans_HypF-like"/>
</dbReference>
<gene>
    <name evidence="11" type="primary">hypF</name>
    <name evidence="11" type="ORF">HMPREF1316_1247</name>
</gene>
<dbReference type="GO" id="GO:0003725">
    <property type="term" value="F:double-stranded RNA binding"/>
    <property type="evidence" value="ECO:0007669"/>
    <property type="project" value="InterPro"/>
</dbReference>
<dbReference type="NCBIfam" id="TIGR00143">
    <property type="entry name" value="hypF"/>
    <property type="match status" value="1"/>
</dbReference>
<dbReference type="EC" id="3.6.1.7" evidence="8"/>
<dbReference type="Gene3D" id="3.90.870.50">
    <property type="match status" value="1"/>
</dbReference>
<evidence type="ECO:0000256" key="5">
    <source>
        <dbReference type="ARBA" id="ARBA00022771"/>
    </source>
</evidence>
<dbReference type="InterPro" id="IPR004421">
    <property type="entry name" value="Carbamoyltransferase_HypF"/>
</dbReference>
<dbReference type="GO" id="GO:0016874">
    <property type="term" value="F:ligase activity"/>
    <property type="evidence" value="ECO:0007669"/>
    <property type="project" value="UniProtKB-KW"/>
</dbReference>
<evidence type="ECO:0000256" key="4">
    <source>
        <dbReference type="ARBA" id="ARBA00022723"/>
    </source>
</evidence>
<dbReference type="Pfam" id="PF22521">
    <property type="entry name" value="HypF_C_2"/>
    <property type="match status" value="1"/>
</dbReference>
<evidence type="ECO:0000256" key="7">
    <source>
        <dbReference type="ARBA" id="ARBA00048220"/>
    </source>
</evidence>
<dbReference type="GO" id="GO:0003998">
    <property type="term" value="F:acylphosphatase activity"/>
    <property type="evidence" value="ECO:0007669"/>
    <property type="project" value="UniProtKB-EC"/>
</dbReference>
<dbReference type="AlphaFoldDB" id="U2SZZ0"/>
<dbReference type="InterPro" id="IPR041440">
    <property type="entry name" value="HypF_C"/>
</dbReference>
<dbReference type="Pfam" id="PF17788">
    <property type="entry name" value="HypF_C"/>
    <property type="match status" value="1"/>
</dbReference>
<dbReference type="PROSITE" id="PS51163">
    <property type="entry name" value="YRDC"/>
    <property type="match status" value="1"/>
</dbReference>
<dbReference type="Gene3D" id="3.30.420.40">
    <property type="match status" value="1"/>
</dbReference>
<reference evidence="11 12" key="1">
    <citation type="submission" date="2013-08" db="EMBL/GenBank/DDBJ databases">
        <authorList>
            <person name="Durkin A.S."/>
            <person name="Haft D.R."/>
            <person name="McCorrison J."/>
            <person name="Torralba M."/>
            <person name="Gillis M."/>
            <person name="Haft D.H."/>
            <person name="Methe B."/>
            <person name="Sutton G."/>
            <person name="Nelson K.E."/>
        </authorList>
    </citation>
    <scope>NUCLEOTIDE SEQUENCE [LARGE SCALE GENOMIC DNA]</scope>
    <source>
        <strain evidence="11 12">F0195</strain>
    </source>
</reference>
<dbReference type="InterPro" id="IPR001792">
    <property type="entry name" value="Acylphosphatase-like_dom"/>
</dbReference>
<dbReference type="SUPFAM" id="SSF54975">
    <property type="entry name" value="Acylphosphatase/BLUF domain-like"/>
    <property type="match status" value="1"/>
</dbReference>
<feature type="active site" evidence="8">
    <location>
        <position position="57"/>
    </location>
</feature>
<comment type="catalytic activity">
    <reaction evidence="8">
        <text>an acyl phosphate + H2O = a carboxylate + phosphate + H(+)</text>
        <dbReference type="Rhea" id="RHEA:14965"/>
        <dbReference type="ChEBI" id="CHEBI:15377"/>
        <dbReference type="ChEBI" id="CHEBI:15378"/>
        <dbReference type="ChEBI" id="CHEBI:29067"/>
        <dbReference type="ChEBI" id="CHEBI:43474"/>
        <dbReference type="ChEBI" id="CHEBI:59918"/>
        <dbReference type="EC" id="3.6.1.7"/>
    </reaction>
</comment>
<dbReference type="Pfam" id="PF00708">
    <property type="entry name" value="Acylphosphatase"/>
    <property type="match status" value="1"/>
</dbReference>
<dbReference type="SUPFAM" id="SSF55821">
    <property type="entry name" value="YrdC/RibB"/>
    <property type="match status" value="1"/>
</dbReference>
<feature type="domain" description="YrdC-like" evidence="10">
    <location>
        <begin position="219"/>
        <end position="409"/>
    </location>
</feature>